<keyword evidence="4 7" id="KW-0812">Transmembrane</keyword>
<dbReference type="Pfam" id="PF07690">
    <property type="entry name" value="MFS_1"/>
    <property type="match status" value="1"/>
</dbReference>
<dbReference type="EMBL" id="FOXX01000004">
    <property type="protein sequence ID" value="SFQ54793.1"/>
    <property type="molecule type" value="Genomic_DNA"/>
</dbReference>
<keyword evidence="2" id="KW-0813">Transport</keyword>
<dbReference type="PANTHER" id="PTHR23513">
    <property type="entry name" value="INTEGRAL MEMBRANE EFFLUX PROTEIN-RELATED"/>
    <property type="match status" value="1"/>
</dbReference>
<dbReference type="Gene3D" id="1.20.1250.20">
    <property type="entry name" value="MFS general substrate transporter like domains"/>
    <property type="match status" value="1"/>
</dbReference>
<protein>
    <submittedName>
        <fullName evidence="9">Major Facilitator Superfamily protein</fullName>
    </submittedName>
</protein>
<evidence type="ECO:0000313" key="10">
    <source>
        <dbReference type="Proteomes" id="UP000182762"/>
    </source>
</evidence>
<dbReference type="InterPro" id="IPR011701">
    <property type="entry name" value="MFS"/>
</dbReference>
<feature type="domain" description="Major facilitator superfamily (MFS) profile" evidence="8">
    <location>
        <begin position="7"/>
        <end position="404"/>
    </location>
</feature>
<dbReference type="InterPro" id="IPR036259">
    <property type="entry name" value="MFS_trans_sf"/>
</dbReference>
<feature type="transmembrane region" description="Helical" evidence="7">
    <location>
        <begin position="12"/>
        <end position="34"/>
    </location>
</feature>
<organism evidence="9 10">
    <name type="scientific">Priestia endophytica DSM 13796</name>
    <dbReference type="NCBI Taxonomy" id="1121089"/>
    <lineage>
        <taxon>Bacteria</taxon>
        <taxon>Bacillati</taxon>
        <taxon>Bacillota</taxon>
        <taxon>Bacilli</taxon>
        <taxon>Bacillales</taxon>
        <taxon>Bacillaceae</taxon>
        <taxon>Priestia</taxon>
    </lineage>
</organism>
<comment type="subcellular location">
    <subcellularLocation>
        <location evidence="1">Cell membrane</location>
        <topology evidence="1">Multi-pass membrane protein</topology>
    </subcellularLocation>
</comment>
<feature type="transmembrane region" description="Helical" evidence="7">
    <location>
        <begin position="40"/>
        <end position="61"/>
    </location>
</feature>
<keyword evidence="10" id="KW-1185">Reference proteome</keyword>
<evidence type="ECO:0000256" key="4">
    <source>
        <dbReference type="ARBA" id="ARBA00022692"/>
    </source>
</evidence>
<feature type="transmembrane region" description="Helical" evidence="7">
    <location>
        <begin position="137"/>
        <end position="155"/>
    </location>
</feature>
<keyword evidence="5 7" id="KW-1133">Transmembrane helix</keyword>
<evidence type="ECO:0000256" key="2">
    <source>
        <dbReference type="ARBA" id="ARBA00022448"/>
    </source>
</evidence>
<proteinExistence type="predicted"/>
<dbReference type="SUPFAM" id="SSF103473">
    <property type="entry name" value="MFS general substrate transporter"/>
    <property type="match status" value="1"/>
</dbReference>
<name>A0A1I5ZEE5_9BACI</name>
<keyword evidence="3" id="KW-1003">Cell membrane</keyword>
<dbReference type="Proteomes" id="UP000182762">
    <property type="component" value="Unassembled WGS sequence"/>
</dbReference>
<feature type="transmembrane region" description="Helical" evidence="7">
    <location>
        <begin position="73"/>
        <end position="91"/>
    </location>
</feature>
<dbReference type="InterPro" id="IPR020846">
    <property type="entry name" value="MFS_dom"/>
</dbReference>
<gene>
    <name evidence="9" type="ORF">SAMN02745910_01970</name>
</gene>
<evidence type="ECO:0000256" key="7">
    <source>
        <dbReference type="SAM" id="Phobius"/>
    </source>
</evidence>
<dbReference type="RefSeq" id="WP_061804329.1">
    <property type="nucleotide sequence ID" value="NZ_FOXX01000004.1"/>
</dbReference>
<feature type="transmembrane region" description="Helical" evidence="7">
    <location>
        <begin position="278"/>
        <end position="296"/>
    </location>
</feature>
<feature type="transmembrane region" description="Helical" evidence="7">
    <location>
        <begin position="202"/>
        <end position="231"/>
    </location>
</feature>
<sequence>MKKEWNTLNLLLVNLGITGVGSWVYFIALNLIVLEQTYSAFAVTVLYLLKASAALLANIWAGSLVDRVRTKQLMVFLQLIQAGLMVLLPLLDPILMLYVFVFFINIASAIYHPTVLSYTTKLVAREHRKTFNSYKSLLDSGAFITGPALAGLFMMKEEGDLAIYLNGAALLLAALLTLLLPDVEEEREKQDSLSFAMFKKDVALVGRFSATFPYVAFISLLFHLMTVLMTATDSLEAAFATTVIGLTEGEYGVIVSGAGGGILVGSFVNAWLIHHLSLLRLMSIGAVITSLGYLLFAFSNMFASAFVGCFTLSFALAFLNAGFLTFYQNSVPVHLIGRMSSMLTFIESLLVLFFTVCFGWLAEMFSIRLLVVIGACSMTLLAIVFGGVNFQAVRAQFYLNRERKEKNSASKPL</sequence>
<dbReference type="InterPro" id="IPR022324">
    <property type="entry name" value="Bacilysin_exporter_BacE_put"/>
</dbReference>
<feature type="transmembrane region" description="Helical" evidence="7">
    <location>
        <begin position="367"/>
        <end position="393"/>
    </location>
</feature>
<evidence type="ECO:0000256" key="5">
    <source>
        <dbReference type="ARBA" id="ARBA00022989"/>
    </source>
</evidence>
<feature type="transmembrane region" description="Helical" evidence="7">
    <location>
        <begin position="251"/>
        <end position="271"/>
    </location>
</feature>
<reference evidence="9 10" key="1">
    <citation type="submission" date="2016-10" db="EMBL/GenBank/DDBJ databases">
        <authorList>
            <person name="Varghese N."/>
            <person name="Submissions S."/>
        </authorList>
    </citation>
    <scope>NUCLEOTIDE SEQUENCE [LARGE SCALE GENOMIC DNA]</scope>
    <source>
        <strain evidence="9 10">DSM 13796</strain>
    </source>
</reference>
<evidence type="ECO:0000256" key="3">
    <source>
        <dbReference type="ARBA" id="ARBA00022475"/>
    </source>
</evidence>
<evidence type="ECO:0000313" key="9">
    <source>
        <dbReference type="EMBL" id="SFQ54793.1"/>
    </source>
</evidence>
<evidence type="ECO:0000259" key="8">
    <source>
        <dbReference type="PROSITE" id="PS50850"/>
    </source>
</evidence>
<dbReference type="PROSITE" id="PS50850">
    <property type="entry name" value="MFS"/>
    <property type="match status" value="1"/>
</dbReference>
<feature type="transmembrane region" description="Helical" evidence="7">
    <location>
        <begin position="339"/>
        <end position="361"/>
    </location>
</feature>
<dbReference type="PRINTS" id="PR01988">
    <property type="entry name" value="EXPORTERBACE"/>
</dbReference>
<feature type="transmembrane region" description="Helical" evidence="7">
    <location>
        <begin position="161"/>
        <end position="181"/>
    </location>
</feature>
<keyword evidence="6 7" id="KW-0472">Membrane</keyword>
<feature type="transmembrane region" description="Helical" evidence="7">
    <location>
        <begin position="302"/>
        <end position="327"/>
    </location>
</feature>
<dbReference type="CDD" id="cd06173">
    <property type="entry name" value="MFS_MefA_like"/>
    <property type="match status" value="1"/>
</dbReference>
<dbReference type="GeneID" id="93710645"/>
<evidence type="ECO:0000256" key="6">
    <source>
        <dbReference type="ARBA" id="ARBA00023136"/>
    </source>
</evidence>
<dbReference type="PANTHER" id="PTHR23513:SF6">
    <property type="entry name" value="MAJOR FACILITATOR SUPERFAMILY ASSOCIATED DOMAIN-CONTAINING PROTEIN"/>
    <property type="match status" value="1"/>
</dbReference>
<feature type="transmembrane region" description="Helical" evidence="7">
    <location>
        <begin position="97"/>
        <end position="116"/>
    </location>
</feature>
<accession>A0A1I5ZEE5</accession>
<evidence type="ECO:0000256" key="1">
    <source>
        <dbReference type="ARBA" id="ARBA00004651"/>
    </source>
</evidence>
<comment type="caution">
    <text evidence="9">The sequence shown here is derived from an EMBL/GenBank/DDBJ whole genome shotgun (WGS) entry which is preliminary data.</text>
</comment>